<keyword evidence="4" id="KW-0233">DNA recombination</keyword>
<evidence type="ECO:0000313" key="9">
    <source>
        <dbReference type="Proteomes" id="UP000075636"/>
    </source>
</evidence>
<evidence type="ECO:0000256" key="1">
    <source>
        <dbReference type="ARBA" id="ARBA00008857"/>
    </source>
</evidence>
<dbReference type="PANTHER" id="PTHR30349:SF41">
    <property type="entry name" value="INTEGRASE_RECOMBINASE PROTEIN MJ0367-RELATED"/>
    <property type="match status" value="1"/>
</dbReference>
<proteinExistence type="inferred from homology"/>
<reference evidence="8 9" key="1">
    <citation type="submission" date="2015-06" db="EMBL/GenBank/DDBJ databases">
        <title>Improved classification and identification of acetic acid bacteria using matrix-assisted laser desorption/ionization time-of-flight mass spectrometry; Gluconobacter nephelii and Gluconobacter uchimurae are later heterotypic synonyms of Gluconobacter japonicus and Gluconobacter oxydans, respectively.</title>
        <authorList>
            <person name="Li L."/>
            <person name="Cleenwerck I."/>
            <person name="De Vuyst L."/>
            <person name="Vandamme P."/>
        </authorList>
    </citation>
    <scope>NUCLEOTIDE SEQUENCE [LARGE SCALE GENOMIC DNA]</scope>
    <source>
        <strain evidence="8 9">LMG 1768</strain>
    </source>
</reference>
<dbReference type="InterPro" id="IPR050090">
    <property type="entry name" value="Tyrosine_recombinase_XerCD"/>
</dbReference>
<dbReference type="PANTHER" id="PTHR30349">
    <property type="entry name" value="PHAGE INTEGRASE-RELATED"/>
    <property type="match status" value="1"/>
</dbReference>
<sequence length="283" mass="31776">MAPAMDAKTSRISDDDRLLNMWLHNRSGNTARAYRADVGSFRQWADKPLADVVLDDLQGWFDCLKGSDATRRRKLASIKSALAFGVRVGFLDVDVGAALRLKRGRDRLSERILTEEDVRRIIDMEECPRKRVALRVLYFMGLRISEMCALTWRDMTRRQQGGVASVFGKGNKTRHVLVPAKLWKELVAVRADNWRPETPIVPGHDGSPLHLRAAHRLVKRAAKRAGLPDASAHWFRHAHASHALDNGAPAHVVQQTLGHSDLKTTTRYAHVREGDGGANYLKD</sequence>
<evidence type="ECO:0000259" key="7">
    <source>
        <dbReference type="PROSITE" id="PS51900"/>
    </source>
</evidence>
<comment type="caution">
    <text evidence="8">The sequence shown here is derived from an EMBL/GenBank/DDBJ whole genome shotgun (WGS) entry which is preliminary data.</text>
</comment>
<dbReference type="GO" id="GO:0003677">
    <property type="term" value="F:DNA binding"/>
    <property type="evidence" value="ECO:0007669"/>
    <property type="project" value="UniProtKB-UniRule"/>
</dbReference>
<keyword evidence="3 5" id="KW-0238">DNA-binding</keyword>
<dbReference type="InterPro" id="IPR011010">
    <property type="entry name" value="DNA_brk_join_enz"/>
</dbReference>
<dbReference type="InterPro" id="IPR004107">
    <property type="entry name" value="Integrase_SAM-like_N"/>
</dbReference>
<evidence type="ECO:0000313" key="8">
    <source>
        <dbReference type="EMBL" id="KXV51079.1"/>
    </source>
</evidence>
<name>A0A149TNF6_9PROT</name>
<dbReference type="OrthoDB" id="550438at2"/>
<accession>A0A149TNF6</accession>
<dbReference type="InterPro" id="IPR044068">
    <property type="entry name" value="CB"/>
</dbReference>
<evidence type="ECO:0000259" key="6">
    <source>
        <dbReference type="PROSITE" id="PS51898"/>
    </source>
</evidence>
<evidence type="ECO:0000256" key="4">
    <source>
        <dbReference type="ARBA" id="ARBA00023172"/>
    </source>
</evidence>
<evidence type="ECO:0000256" key="3">
    <source>
        <dbReference type="ARBA" id="ARBA00023125"/>
    </source>
</evidence>
<organism evidence="8 9">
    <name type="scientific">Gluconobacter albidus</name>
    <dbReference type="NCBI Taxonomy" id="318683"/>
    <lineage>
        <taxon>Bacteria</taxon>
        <taxon>Pseudomonadati</taxon>
        <taxon>Pseudomonadota</taxon>
        <taxon>Alphaproteobacteria</taxon>
        <taxon>Acetobacterales</taxon>
        <taxon>Acetobacteraceae</taxon>
        <taxon>Gluconobacter</taxon>
    </lineage>
</organism>
<dbReference type="GO" id="GO:0015074">
    <property type="term" value="P:DNA integration"/>
    <property type="evidence" value="ECO:0007669"/>
    <property type="project" value="UniProtKB-KW"/>
</dbReference>
<dbReference type="InterPro" id="IPR010998">
    <property type="entry name" value="Integrase_recombinase_N"/>
</dbReference>
<dbReference type="EMBL" id="LHZR01000057">
    <property type="protein sequence ID" value="KXV51079.1"/>
    <property type="molecule type" value="Genomic_DNA"/>
</dbReference>
<dbReference type="GO" id="GO:0006310">
    <property type="term" value="P:DNA recombination"/>
    <property type="evidence" value="ECO:0007669"/>
    <property type="project" value="UniProtKB-KW"/>
</dbReference>
<feature type="domain" description="Tyr recombinase" evidence="6">
    <location>
        <begin position="108"/>
        <end position="281"/>
    </location>
</feature>
<dbReference type="SUPFAM" id="SSF56349">
    <property type="entry name" value="DNA breaking-rejoining enzymes"/>
    <property type="match status" value="1"/>
</dbReference>
<evidence type="ECO:0000256" key="5">
    <source>
        <dbReference type="PROSITE-ProRule" id="PRU01248"/>
    </source>
</evidence>
<dbReference type="Gene3D" id="1.10.150.130">
    <property type="match status" value="1"/>
</dbReference>
<comment type="similarity">
    <text evidence="1">Belongs to the 'phage' integrase family.</text>
</comment>
<dbReference type="Proteomes" id="UP000075636">
    <property type="component" value="Unassembled WGS sequence"/>
</dbReference>
<keyword evidence="2" id="KW-0229">DNA integration</keyword>
<dbReference type="InterPro" id="IPR013762">
    <property type="entry name" value="Integrase-like_cat_sf"/>
</dbReference>
<dbReference type="Gene3D" id="1.10.443.10">
    <property type="entry name" value="Intergrase catalytic core"/>
    <property type="match status" value="1"/>
</dbReference>
<dbReference type="PATRIC" id="fig|318683.6.peg.3196"/>
<feature type="domain" description="Core-binding (CB)" evidence="7">
    <location>
        <begin position="13"/>
        <end position="86"/>
    </location>
</feature>
<gene>
    <name evidence="8" type="ORF">AD945_00745</name>
</gene>
<dbReference type="Pfam" id="PF02899">
    <property type="entry name" value="Phage_int_SAM_1"/>
    <property type="match status" value="1"/>
</dbReference>
<dbReference type="InterPro" id="IPR002104">
    <property type="entry name" value="Integrase_catalytic"/>
</dbReference>
<dbReference type="PROSITE" id="PS51898">
    <property type="entry name" value="TYR_RECOMBINASE"/>
    <property type="match status" value="1"/>
</dbReference>
<dbReference type="PROSITE" id="PS51900">
    <property type="entry name" value="CB"/>
    <property type="match status" value="1"/>
</dbReference>
<dbReference type="AlphaFoldDB" id="A0A149TNF6"/>
<protein>
    <submittedName>
        <fullName evidence="8">DNA recombinase</fullName>
    </submittedName>
</protein>
<dbReference type="Pfam" id="PF00589">
    <property type="entry name" value="Phage_integrase"/>
    <property type="match status" value="1"/>
</dbReference>
<dbReference type="RefSeq" id="WP_062105695.1">
    <property type="nucleotide sequence ID" value="NZ_LHZR01000057.1"/>
</dbReference>
<evidence type="ECO:0000256" key="2">
    <source>
        <dbReference type="ARBA" id="ARBA00022908"/>
    </source>
</evidence>